<reference evidence="1 2" key="1">
    <citation type="submission" date="2018-06" db="EMBL/GenBank/DDBJ databases">
        <title>Isolation of heavy metals resistant Paenibacillus silvae NC2 from Gold-Copper mine in ZiJin, China.</title>
        <authorList>
            <person name="Xu J."/>
            <person name="Mazhar H.S."/>
            <person name="Rensing C."/>
        </authorList>
    </citation>
    <scope>NUCLEOTIDE SEQUENCE [LARGE SCALE GENOMIC DNA]</scope>
    <source>
        <strain evidence="1 2">NC2</strain>
    </source>
</reference>
<dbReference type="AlphaFoldDB" id="A0A2W6NEK4"/>
<evidence type="ECO:0000313" key="2">
    <source>
        <dbReference type="Proteomes" id="UP000249204"/>
    </source>
</evidence>
<dbReference type="EMBL" id="QKWW01000055">
    <property type="protein sequence ID" value="PZT54149.1"/>
    <property type="molecule type" value="Genomic_DNA"/>
</dbReference>
<gene>
    <name evidence="1" type="ORF">DN757_19150</name>
</gene>
<protein>
    <submittedName>
        <fullName evidence="1">Uncharacterized protein</fullName>
    </submittedName>
</protein>
<dbReference type="Proteomes" id="UP000249204">
    <property type="component" value="Unassembled WGS sequence"/>
</dbReference>
<evidence type="ECO:0000313" key="1">
    <source>
        <dbReference type="EMBL" id="PZT54149.1"/>
    </source>
</evidence>
<name>A0A2W6NEK4_9BACL</name>
<comment type="caution">
    <text evidence="1">The sequence shown here is derived from an EMBL/GenBank/DDBJ whole genome shotgun (WGS) entry which is preliminary data.</text>
</comment>
<sequence>MGFQKNRQIEKAEHERECIECGHTVWIEWDNSPNLNCSECGTVADVVPCERDGNLVYASKEIRLCDTCLDAYDRQ</sequence>
<proteinExistence type="predicted"/>
<organism evidence="1 2">
    <name type="scientific">Paenibacillus silvae</name>
    <dbReference type="NCBI Taxonomy" id="1325358"/>
    <lineage>
        <taxon>Bacteria</taxon>
        <taxon>Bacillati</taxon>
        <taxon>Bacillota</taxon>
        <taxon>Bacilli</taxon>
        <taxon>Bacillales</taxon>
        <taxon>Paenibacillaceae</taxon>
        <taxon>Paenibacillus</taxon>
    </lineage>
</organism>
<accession>A0A2W6NEK4</accession>